<dbReference type="SMART" id="SM01119">
    <property type="entry name" value="D-ser_dehydrat"/>
    <property type="match status" value="1"/>
</dbReference>
<evidence type="ECO:0000256" key="6">
    <source>
        <dbReference type="ARBA" id="ARBA00022833"/>
    </source>
</evidence>
<evidence type="ECO:0000256" key="9">
    <source>
        <dbReference type="ARBA" id="ARBA00051198"/>
    </source>
</evidence>
<dbReference type="SUPFAM" id="SSF51419">
    <property type="entry name" value="PLP-binding barrel"/>
    <property type="match status" value="1"/>
</dbReference>
<dbReference type="GO" id="GO:0009636">
    <property type="term" value="P:response to toxic substance"/>
    <property type="evidence" value="ECO:0007669"/>
    <property type="project" value="UniProtKB-KW"/>
</dbReference>
<sequence>MSGITPSQRYPLEKDVRETLLAAYNGKHYKELPTPALVVKKPQVDANITSLLNAIDSINSHVARPVKYRAHIKTHKTIEGTRKQLGYDLPGYKGPIYSSIVVSTLREAYLVLDYQAQAQAQAKAQAQAQAETGGPNIVTDMLYGLPACVPDIVPELYAISEKVDHFRIFVDNVYHIEVLQKFAQETQLRDPKFKWSVFVKIDCGTHRAGVFSQHDLEILLRRLFEAKDYIELYGFYAHAGHSYAKTSLVDNEAVLKEEIEYVNRACESVLSLDASFPVSSLVLSVGASPTARAFENSSNIPALVSYIDSLHGTLELHAGNLMISDLQQVATGSIVEKNVASFVLGTVISQYPQRGNPVGEMLTNTGVLSMTKEVSSKAPGYGLVVSDPEYGQWYLQRLSQEHGILQPLDIDTCKLLPHGTKVDILMQHACITMACFGHYFVIDDKGIVIDVWIPCRGW</sequence>
<evidence type="ECO:0000256" key="12">
    <source>
        <dbReference type="ARBA" id="ARBA00069616"/>
    </source>
</evidence>
<dbReference type="FunFam" id="3.20.20.10:FF:000016">
    <property type="entry name" value="D-serine dehydratase"/>
    <property type="match status" value="1"/>
</dbReference>
<dbReference type="AlphaFoldDB" id="W0T791"/>
<organism evidence="15 16">
    <name type="scientific">Kluyveromyces marxianus (strain DMKU3-1042 / BCC 29191 / NBRC 104275)</name>
    <name type="common">Yeast</name>
    <name type="synonym">Candida kefyr</name>
    <dbReference type="NCBI Taxonomy" id="1003335"/>
    <lineage>
        <taxon>Eukaryota</taxon>
        <taxon>Fungi</taxon>
        <taxon>Dikarya</taxon>
        <taxon>Ascomycota</taxon>
        <taxon>Saccharomycotina</taxon>
        <taxon>Saccharomycetes</taxon>
        <taxon>Saccharomycetales</taxon>
        <taxon>Saccharomycetaceae</taxon>
        <taxon>Kluyveromyces</taxon>
    </lineage>
</organism>
<dbReference type="GeneID" id="34714701"/>
<keyword evidence="8" id="KW-0456">Lyase</keyword>
<evidence type="ECO:0000256" key="11">
    <source>
        <dbReference type="ARBA" id="ARBA00066349"/>
    </source>
</evidence>
<dbReference type="Gene3D" id="3.20.20.10">
    <property type="entry name" value="Alanine racemase"/>
    <property type="match status" value="1"/>
</dbReference>
<evidence type="ECO:0000256" key="10">
    <source>
        <dbReference type="ARBA" id="ARBA00055764"/>
    </source>
</evidence>
<dbReference type="Pfam" id="PF01168">
    <property type="entry name" value="Ala_racemase_N"/>
    <property type="match status" value="1"/>
</dbReference>
<comment type="function">
    <text evidence="10">Catalyzes the conversion of D-serine to pyruvate and ammonia. May play a role in D-serine detoxification.</text>
</comment>
<comment type="cofactor">
    <cofactor evidence="2">
        <name>Zn(2+)</name>
        <dbReference type="ChEBI" id="CHEBI:29105"/>
    </cofactor>
</comment>
<dbReference type="PANTHER" id="PTHR28004:SF2">
    <property type="entry name" value="D-SERINE DEHYDRATASE"/>
    <property type="match status" value="1"/>
</dbReference>
<evidence type="ECO:0000256" key="5">
    <source>
        <dbReference type="ARBA" id="ARBA00022723"/>
    </source>
</evidence>
<evidence type="ECO:0000256" key="1">
    <source>
        <dbReference type="ARBA" id="ARBA00001933"/>
    </source>
</evidence>
<dbReference type="GO" id="GO:0036088">
    <property type="term" value="P:D-serine catabolic process"/>
    <property type="evidence" value="ECO:0007669"/>
    <property type="project" value="TreeGrafter"/>
</dbReference>
<feature type="domain" description="D-serine dehydratase-like" evidence="14">
    <location>
        <begin position="340"/>
        <end position="443"/>
    </location>
</feature>
<evidence type="ECO:0000256" key="4">
    <source>
        <dbReference type="ARBA" id="ARBA00022575"/>
    </source>
</evidence>
<proteinExistence type="inferred from homology"/>
<evidence type="ECO:0000256" key="13">
    <source>
        <dbReference type="ARBA" id="ARBA00075219"/>
    </source>
</evidence>
<dbReference type="KEGG" id="kmx:KLMA_20223"/>
<evidence type="ECO:0000313" key="15">
    <source>
        <dbReference type="EMBL" id="BAO38681.1"/>
    </source>
</evidence>
<dbReference type="EMBL" id="AP012214">
    <property type="protein sequence ID" value="BAO38681.1"/>
    <property type="molecule type" value="Genomic_DNA"/>
</dbReference>
<reference evidence="15 16" key="1">
    <citation type="journal article" date="2015" name="Biotechnol. Biofuels">
        <title>Genetic basis of the highly efficient yeast Kluyveromyces marxianus: complete genome sequence and transcriptome analyses.</title>
        <authorList>
            <person name="Lertwattanasakul N."/>
            <person name="Kosaka T."/>
            <person name="Hosoyama A."/>
            <person name="Suzuki Y."/>
            <person name="Rodrussamee N."/>
            <person name="Matsutani M."/>
            <person name="Murata M."/>
            <person name="Fujimoto N."/>
            <person name="Suprayogi"/>
            <person name="Tsuchikane K."/>
            <person name="Limtong S."/>
            <person name="Fujita N."/>
            <person name="Yamada M."/>
        </authorList>
    </citation>
    <scope>NUCLEOTIDE SEQUENCE [LARGE SCALE GENOMIC DNA]</scope>
    <source>
        <strain evidence="16">DMKU3-1042 / BCC 29191 / NBRC 104275</strain>
    </source>
</reference>
<keyword evidence="5" id="KW-0479">Metal-binding</keyword>
<dbReference type="PANTHER" id="PTHR28004">
    <property type="entry name" value="ZGC:162816-RELATED"/>
    <property type="match status" value="1"/>
</dbReference>
<keyword evidence="7" id="KW-0663">Pyridoxal phosphate</keyword>
<dbReference type="OrthoDB" id="20198at2759"/>
<dbReference type="Pfam" id="PF14031">
    <property type="entry name" value="D-ser_dehydrat"/>
    <property type="match status" value="1"/>
</dbReference>
<evidence type="ECO:0000256" key="7">
    <source>
        <dbReference type="ARBA" id="ARBA00022898"/>
    </source>
</evidence>
<comment type="cofactor">
    <cofactor evidence="1">
        <name>pyridoxal 5'-phosphate</name>
        <dbReference type="ChEBI" id="CHEBI:597326"/>
    </cofactor>
</comment>
<dbReference type="RefSeq" id="XP_022674556.1">
    <property type="nucleotide sequence ID" value="XM_022817828.1"/>
</dbReference>
<dbReference type="InterPro" id="IPR042208">
    <property type="entry name" value="D-ser_dehydrat-like_sf"/>
</dbReference>
<dbReference type="InterPro" id="IPR001608">
    <property type="entry name" value="Ala_racemase_N"/>
</dbReference>
<name>W0T791_KLUMD</name>
<evidence type="ECO:0000256" key="3">
    <source>
        <dbReference type="ARBA" id="ARBA00005323"/>
    </source>
</evidence>
<dbReference type="InterPro" id="IPR026956">
    <property type="entry name" value="D-ser_dehydrat-like_dom"/>
</dbReference>
<protein>
    <recommendedName>
        <fullName evidence="12">D-serine dehydratase</fullName>
        <ecNumber evidence="11">4.3.1.18</ecNumber>
    </recommendedName>
    <alternativeName>
        <fullName evidence="13">D-serine deaminase</fullName>
    </alternativeName>
</protein>
<dbReference type="Gene3D" id="2.40.37.20">
    <property type="entry name" value="D-serine dehydratase-like domain"/>
    <property type="match status" value="1"/>
</dbReference>
<dbReference type="InterPro" id="IPR029066">
    <property type="entry name" value="PLP-binding_barrel"/>
</dbReference>
<evidence type="ECO:0000259" key="14">
    <source>
        <dbReference type="SMART" id="SM01119"/>
    </source>
</evidence>
<dbReference type="InterPro" id="IPR051466">
    <property type="entry name" value="D-amino_acid_metab_enzyme"/>
</dbReference>
<dbReference type="GO" id="GO:0008721">
    <property type="term" value="F:D-serine ammonia-lyase activity"/>
    <property type="evidence" value="ECO:0007669"/>
    <property type="project" value="UniProtKB-EC"/>
</dbReference>
<dbReference type="EC" id="4.3.1.18" evidence="11"/>
<keyword evidence="6" id="KW-0862">Zinc</keyword>
<comment type="similarity">
    <text evidence="3">Belongs to the DSD1 family.</text>
</comment>
<accession>W0T791</accession>
<gene>
    <name evidence="15" type="primary">DSD1</name>
    <name evidence="15" type="ORF">KLMA_20223</name>
</gene>
<keyword evidence="4" id="KW-0216">Detoxification</keyword>
<evidence type="ECO:0000313" key="16">
    <source>
        <dbReference type="Proteomes" id="UP000065495"/>
    </source>
</evidence>
<comment type="catalytic activity">
    <reaction evidence="9">
        <text>D-serine = pyruvate + NH4(+)</text>
        <dbReference type="Rhea" id="RHEA:13977"/>
        <dbReference type="ChEBI" id="CHEBI:15361"/>
        <dbReference type="ChEBI" id="CHEBI:28938"/>
        <dbReference type="ChEBI" id="CHEBI:35247"/>
        <dbReference type="EC" id="4.3.1.18"/>
    </reaction>
    <physiologicalReaction direction="left-to-right" evidence="9">
        <dbReference type="Rhea" id="RHEA:13978"/>
    </physiologicalReaction>
</comment>
<evidence type="ECO:0000256" key="8">
    <source>
        <dbReference type="ARBA" id="ARBA00023239"/>
    </source>
</evidence>
<evidence type="ECO:0000256" key="2">
    <source>
        <dbReference type="ARBA" id="ARBA00001947"/>
    </source>
</evidence>
<dbReference type="VEuPathDB" id="FungiDB:KLMA_20223"/>
<dbReference type="Proteomes" id="UP000065495">
    <property type="component" value="Chromosome 2"/>
</dbReference>
<dbReference type="GO" id="GO:0046872">
    <property type="term" value="F:metal ion binding"/>
    <property type="evidence" value="ECO:0007669"/>
    <property type="project" value="UniProtKB-KW"/>
</dbReference>